<organism evidence="1">
    <name type="scientific">Tupanvirus deep ocean</name>
    <dbReference type="NCBI Taxonomy" id="2126984"/>
    <lineage>
        <taxon>Viruses</taxon>
        <taxon>Varidnaviria</taxon>
        <taxon>Bamfordvirae</taxon>
        <taxon>Nucleocytoviricota</taxon>
        <taxon>Megaviricetes</taxon>
        <taxon>Imitervirales</taxon>
        <taxon>Mimiviridae</taxon>
        <taxon>Megamimivirinae</taxon>
        <taxon>Tupanvirus</taxon>
        <taxon>Tupanvirus altamarinense</taxon>
    </lineage>
</organism>
<dbReference type="GeneID" id="80517137"/>
<sequence>MNTSLISNRILHTPPKIDIAVVGDNNIGKTSLIKFWLSLRANTITTYDTYSKIFWMDNDPIQINIHKVSSENFGYNLENKLFSAIVYTYSIENITSKDNIRIWMGKMEPYYNIFTYQCVLCLSLDDISESMKHITTFQEIPHFGTSFRTPSKLINILNKITTEAYKTAEILSLDENKTNNNFHSLTDGMIEMDVFRENKTVQPLNLSCIEDEFYVLGSGNRFSNNLERSCCVIS</sequence>
<evidence type="ECO:0000313" key="1">
    <source>
        <dbReference type="EMBL" id="QKU33838.1"/>
    </source>
</evidence>
<proteinExistence type="predicted"/>
<name>A0A6N1NP63_9VIRU</name>
<dbReference type="InterPro" id="IPR027417">
    <property type="entry name" value="P-loop_NTPase"/>
</dbReference>
<protein>
    <submittedName>
        <fullName evidence="1">Putative ORFan</fullName>
    </submittedName>
</protein>
<dbReference type="RefSeq" id="YP_010780446.1">
    <property type="nucleotide sequence ID" value="NC_075038.1"/>
</dbReference>
<dbReference type="KEGG" id="vg:80517137"/>
<reference evidence="1" key="2">
    <citation type="journal article" date="2018" name="Nat. Commun.">
        <title>Tailed giant Tupanvirus possesses the most complete translational apparatus of the known virosphere.</title>
        <authorList>
            <person name="Abrahao J."/>
            <person name="Silva L."/>
            <person name="Silva L.S."/>
            <person name="Khalil J.Y.B."/>
            <person name="Rodrigues R."/>
            <person name="Arantes T."/>
            <person name="Assis F."/>
            <person name="Boratto P."/>
            <person name="Andrade M."/>
            <person name="Kroon E.G."/>
            <person name="Ribeiro B."/>
            <person name="Bergier I."/>
            <person name="Seligmann H."/>
            <person name="Ghigo E."/>
            <person name="Colson P."/>
            <person name="Levasseur A."/>
            <person name="Kroemer G."/>
            <person name="Raoult D."/>
            <person name="La Scola B."/>
        </authorList>
    </citation>
    <scope>NUCLEOTIDE SEQUENCE [LARGE SCALE GENOMIC DNA]</scope>
    <source>
        <strain evidence="1">Deep ocean</strain>
    </source>
</reference>
<reference evidence="1" key="1">
    <citation type="submission" date="2017-06" db="EMBL/GenBank/DDBJ databases">
        <authorList>
            <person name="Assis F.L."/>
            <person name="Abrahao J.S."/>
            <person name="Silva L."/>
            <person name="Khalil J.B."/>
            <person name="Rodrigues R."/>
            <person name="Silva L.S."/>
            <person name="Boratto P."/>
            <person name="Andrade M."/>
            <person name="Kroon E.G."/>
            <person name="Ribeiro B."/>
            <person name="Bergier I."/>
            <person name="Seligmann H."/>
            <person name="Ghigo E."/>
            <person name="Colson P."/>
            <person name="Levasseur A."/>
            <person name="Raoult D."/>
            <person name="Scola B.L."/>
        </authorList>
    </citation>
    <scope>NUCLEOTIDE SEQUENCE</scope>
    <source>
        <strain evidence="1">Deep ocean</strain>
    </source>
</reference>
<accession>A0A6N1NP63</accession>
<dbReference type="EMBL" id="MF405918">
    <property type="protein sequence ID" value="QKU33838.1"/>
    <property type="molecule type" value="Genomic_DNA"/>
</dbReference>
<dbReference type="Gene3D" id="3.40.50.300">
    <property type="entry name" value="P-loop containing nucleotide triphosphate hydrolases"/>
    <property type="match status" value="1"/>
</dbReference>
<dbReference type="SUPFAM" id="SSF52540">
    <property type="entry name" value="P-loop containing nucleoside triphosphate hydrolases"/>
    <property type="match status" value="1"/>
</dbReference>